<proteinExistence type="predicted"/>
<evidence type="ECO:0000313" key="3">
    <source>
        <dbReference type="Proteomes" id="UP000632339"/>
    </source>
</evidence>
<name>A0ABQ2HPC2_9BACT</name>
<dbReference type="Proteomes" id="UP000632339">
    <property type="component" value="Unassembled WGS sequence"/>
</dbReference>
<dbReference type="Gene3D" id="1.20.120.450">
    <property type="entry name" value="dinb family like domain"/>
    <property type="match status" value="1"/>
</dbReference>
<accession>A0ABQ2HPC2</accession>
<comment type="caution">
    <text evidence="2">The sequence shown here is derived from an EMBL/GenBank/DDBJ whole genome shotgun (WGS) entry which is preliminary data.</text>
</comment>
<evidence type="ECO:0000313" key="2">
    <source>
        <dbReference type="EMBL" id="GGM86093.1"/>
    </source>
</evidence>
<dbReference type="EMBL" id="BMLI01000001">
    <property type="protein sequence ID" value="GGM86093.1"/>
    <property type="molecule type" value="Genomic_DNA"/>
</dbReference>
<feature type="domain" description="DinB-like" evidence="1">
    <location>
        <begin position="44"/>
        <end position="155"/>
    </location>
</feature>
<sequence>MPPFFDRYINLVDDIDIFEAFEKYAPDAVYADKDSLLALGDGVYEEGKWTVKDILQHVIDNERIMSYRALRFSRNDQTQLPGYDEEILAAHTIASHRTVEDLFEEWRELRRSTITLFKNMDETMLTRHGNANNTQINALALGFVILGHPIHHMNVLRDRYFPLL</sequence>
<gene>
    <name evidence="2" type="ORF">GCM10010967_17850</name>
</gene>
<organism evidence="2 3">
    <name type="scientific">Dyadobacter beijingensis</name>
    <dbReference type="NCBI Taxonomy" id="365489"/>
    <lineage>
        <taxon>Bacteria</taxon>
        <taxon>Pseudomonadati</taxon>
        <taxon>Bacteroidota</taxon>
        <taxon>Cytophagia</taxon>
        <taxon>Cytophagales</taxon>
        <taxon>Spirosomataceae</taxon>
        <taxon>Dyadobacter</taxon>
    </lineage>
</organism>
<reference evidence="3" key="1">
    <citation type="journal article" date="2019" name="Int. J. Syst. Evol. Microbiol.">
        <title>The Global Catalogue of Microorganisms (GCM) 10K type strain sequencing project: providing services to taxonomists for standard genome sequencing and annotation.</title>
        <authorList>
            <consortium name="The Broad Institute Genomics Platform"/>
            <consortium name="The Broad Institute Genome Sequencing Center for Infectious Disease"/>
            <person name="Wu L."/>
            <person name="Ma J."/>
        </authorList>
    </citation>
    <scope>NUCLEOTIDE SEQUENCE [LARGE SCALE GENOMIC DNA]</scope>
    <source>
        <strain evidence="3">CGMCC 1.6375</strain>
    </source>
</reference>
<protein>
    <submittedName>
        <fullName evidence="2">DNA damage-inducible protein DinB</fullName>
    </submittedName>
</protein>
<dbReference type="SUPFAM" id="SSF109854">
    <property type="entry name" value="DinB/YfiT-like putative metalloenzymes"/>
    <property type="match status" value="1"/>
</dbReference>
<dbReference type="InterPro" id="IPR034660">
    <property type="entry name" value="DinB/YfiT-like"/>
</dbReference>
<dbReference type="Pfam" id="PF12867">
    <property type="entry name" value="DinB_2"/>
    <property type="match status" value="1"/>
</dbReference>
<evidence type="ECO:0000259" key="1">
    <source>
        <dbReference type="Pfam" id="PF12867"/>
    </source>
</evidence>
<keyword evidence="3" id="KW-1185">Reference proteome</keyword>
<dbReference type="InterPro" id="IPR024775">
    <property type="entry name" value="DinB-like"/>
</dbReference>